<evidence type="ECO:0000256" key="2">
    <source>
        <dbReference type="ARBA" id="ARBA00005262"/>
    </source>
</evidence>
<evidence type="ECO:0000256" key="1">
    <source>
        <dbReference type="ARBA" id="ARBA00004651"/>
    </source>
</evidence>
<gene>
    <name evidence="8" type="ORF">RISW2_19270</name>
</gene>
<dbReference type="PANTHER" id="PTHR33567">
    <property type="entry name" value="CHROMATE ION TRANSPORTER (EUROFUNG)"/>
    <property type="match status" value="1"/>
</dbReference>
<comment type="similarity">
    <text evidence="2">Belongs to the chromate ion transporter (CHR) (TC 2.A.51) family.</text>
</comment>
<evidence type="ECO:0000256" key="4">
    <source>
        <dbReference type="ARBA" id="ARBA00022692"/>
    </source>
</evidence>
<keyword evidence="4 7" id="KW-0812">Transmembrane</keyword>
<dbReference type="RefSeq" id="WP_043774859.1">
    <property type="nucleotide sequence ID" value="NZ_JAME01000056.1"/>
</dbReference>
<feature type="transmembrane region" description="Helical" evidence="7">
    <location>
        <begin position="192"/>
        <end position="214"/>
    </location>
</feature>
<dbReference type="Proteomes" id="UP000023430">
    <property type="component" value="Unassembled WGS sequence"/>
</dbReference>
<keyword evidence="5 7" id="KW-1133">Transmembrane helix</keyword>
<feature type="transmembrane region" description="Helical" evidence="7">
    <location>
        <begin position="110"/>
        <end position="130"/>
    </location>
</feature>
<dbReference type="InterPro" id="IPR014047">
    <property type="entry name" value="Chr_Tranpt_l_chain"/>
</dbReference>
<evidence type="ECO:0000256" key="7">
    <source>
        <dbReference type="SAM" id="Phobius"/>
    </source>
</evidence>
<dbReference type="PANTHER" id="PTHR33567:SF3">
    <property type="entry name" value="CHROMATE ION TRANSPORTER (EUROFUNG)"/>
    <property type="match status" value="1"/>
</dbReference>
<dbReference type="OrthoDB" id="8969999at2"/>
<dbReference type="EMBL" id="JAME01000056">
    <property type="protein sequence ID" value="ETX26775.1"/>
    <property type="molecule type" value="Genomic_DNA"/>
</dbReference>
<protein>
    <submittedName>
        <fullName evidence="8">Chromate transporter</fullName>
    </submittedName>
</protein>
<accession>X7F1V7</accession>
<feature type="transmembrane region" description="Helical" evidence="7">
    <location>
        <begin position="401"/>
        <end position="419"/>
    </location>
</feature>
<dbReference type="Pfam" id="PF02417">
    <property type="entry name" value="Chromate_transp"/>
    <property type="match status" value="2"/>
</dbReference>
<reference evidence="8 9" key="1">
    <citation type="submission" date="2014-01" db="EMBL/GenBank/DDBJ databases">
        <title>Roseivivax isoporae LMG 25204 Genome Sequencing.</title>
        <authorList>
            <person name="Lai Q."/>
            <person name="Li G."/>
            <person name="Shao Z."/>
        </authorList>
    </citation>
    <scope>NUCLEOTIDE SEQUENCE [LARGE SCALE GENOMIC DNA]</scope>
    <source>
        <strain evidence="8 9">LMG 25204</strain>
    </source>
</reference>
<evidence type="ECO:0000256" key="5">
    <source>
        <dbReference type="ARBA" id="ARBA00022989"/>
    </source>
</evidence>
<dbReference type="AlphaFoldDB" id="X7F1V7"/>
<feature type="transmembrane region" description="Helical" evidence="7">
    <location>
        <begin position="331"/>
        <end position="355"/>
    </location>
</feature>
<dbReference type="GO" id="GO:0005886">
    <property type="term" value="C:plasma membrane"/>
    <property type="evidence" value="ECO:0007669"/>
    <property type="project" value="UniProtKB-SubCell"/>
</dbReference>
<keyword evidence="9" id="KW-1185">Reference proteome</keyword>
<dbReference type="PATRIC" id="fig|1449351.3.peg.4328"/>
<dbReference type="NCBIfam" id="TIGR00937">
    <property type="entry name" value="2A51"/>
    <property type="match status" value="1"/>
</dbReference>
<proteinExistence type="inferred from homology"/>
<feature type="transmembrane region" description="Helical" evidence="7">
    <location>
        <begin position="73"/>
        <end position="104"/>
    </location>
</feature>
<dbReference type="GO" id="GO:0015109">
    <property type="term" value="F:chromate transmembrane transporter activity"/>
    <property type="evidence" value="ECO:0007669"/>
    <property type="project" value="InterPro"/>
</dbReference>
<evidence type="ECO:0000313" key="8">
    <source>
        <dbReference type="EMBL" id="ETX26775.1"/>
    </source>
</evidence>
<evidence type="ECO:0000256" key="6">
    <source>
        <dbReference type="ARBA" id="ARBA00023136"/>
    </source>
</evidence>
<feature type="transmembrane region" description="Helical" evidence="7">
    <location>
        <begin position="142"/>
        <end position="172"/>
    </location>
</feature>
<feature type="transmembrane region" description="Helical" evidence="7">
    <location>
        <begin position="293"/>
        <end position="319"/>
    </location>
</feature>
<dbReference type="STRING" id="1449351.RISW2_19270"/>
<keyword evidence="6 7" id="KW-0472">Membrane</keyword>
<keyword evidence="3" id="KW-1003">Cell membrane</keyword>
<name>X7F1V7_9RHOB</name>
<dbReference type="eggNOG" id="COG2059">
    <property type="taxonomic scope" value="Bacteria"/>
</dbReference>
<evidence type="ECO:0000256" key="3">
    <source>
        <dbReference type="ARBA" id="ARBA00022475"/>
    </source>
</evidence>
<comment type="caution">
    <text evidence="8">The sequence shown here is derived from an EMBL/GenBank/DDBJ whole genome shotgun (WGS) entry which is preliminary data.</text>
</comment>
<organism evidence="8 9">
    <name type="scientific">Roseivivax isoporae LMG 25204</name>
    <dbReference type="NCBI Taxonomy" id="1449351"/>
    <lineage>
        <taxon>Bacteria</taxon>
        <taxon>Pseudomonadati</taxon>
        <taxon>Pseudomonadota</taxon>
        <taxon>Alphaproteobacteria</taxon>
        <taxon>Rhodobacterales</taxon>
        <taxon>Roseobacteraceae</taxon>
        <taxon>Roseivivax</taxon>
    </lineage>
</organism>
<feature type="transmembrane region" description="Helical" evidence="7">
    <location>
        <begin position="226"/>
        <end position="246"/>
    </location>
</feature>
<dbReference type="InterPro" id="IPR003370">
    <property type="entry name" value="Chromate_transpt"/>
</dbReference>
<dbReference type="PIRSF" id="PIRSF004810">
    <property type="entry name" value="ChrA"/>
    <property type="match status" value="1"/>
</dbReference>
<sequence>MTAPTRGELARVFHRIGWLSFGGPAAQIALMHRECVEERPWLTERQFLNALSFCMLLPGPEAMQLATYTGWRLAGIAGGVIAGALFVLPGALVVGALALIYLSYGSAPGFEAVLLGVKATVIVIVVQALVRLTRKGLTGGAMVGVAAVSFLAIWALSVPFPLIVAGAAAFGWLTGRAGGTGQEATEAPAMPAPSPGVVALWAGLWLLPLPILWLAGGGLFLDLAAFFAKLAVVTFGGAYAVLAYMAEVVVEAEGWLDAGQMIDALGLAETTPGPLILVTQFVGMIAGHGAAGVAGAVAAGVLTLWMTFLPCFLWIFAFAPHVEALLARPALRAALAAVTAAVVGVILNLSLWFAIHVLFAEVRDVGPTAIALPVPASVDPAAVALTALAGVLMLVLGRGPLVTLAVCAAAGGALALVPAPPA</sequence>
<evidence type="ECO:0000313" key="9">
    <source>
        <dbReference type="Proteomes" id="UP000023430"/>
    </source>
</evidence>
<comment type="subcellular location">
    <subcellularLocation>
        <location evidence="1">Cell membrane</location>
        <topology evidence="1">Multi-pass membrane protein</topology>
    </subcellularLocation>
</comment>